<name>A0A5C5YQW9_9BACT</name>
<accession>A0A5C5YQW9</accession>
<reference evidence="2 3" key="1">
    <citation type="submission" date="2019-02" db="EMBL/GenBank/DDBJ databases">
        <title>Deep-cultivation of Planctomycetes and their phenomic and genomic characterization uncovers novel biology.</title>
        <authorList>
            <person name="Wiegand S."/>
            <person name="Jogler M."/>
            <person name="Boedeker C."/>
            <person name="Pinto D."/>
            <person name="Vollmers J."/>
            <person name="Rivas-Marin E."/>
            <person name="Kohn T."/>
            <person name="Peeters S.H."/>
            <person name="Heuer A."/>
            <person name="Rast P."/>
            <person name="Oberbeckmann S."/>
            <person name="Bunk B."/>
            <person name="Jeske O."/>
            <person name="Meyerdierks A."/>
            <person name="Storesund J.E."/>
            <person name="Kallscheuer N."/>
            <person name="Luecker S."/>
            <person name="Lage O.M."/>
            <person name="Pohl T."/>
            <person name="Merkel B.J."/>
            <person name="Hornburger P."/>
            <person name="Mueller R.-W."/>
            <person name="Bruemmer F."/>
            <person name="Labrenz M."/>
            <person name="Spormann A.M."/>
            <person name="Op Den Camp H."/>
            <person name="Overmann J."/>
            <person name="Amann R."/>
            <person name="Jetten M.S.M."/>
            <person name="Mascher T."/>
            <person name="Medema M.H."/>
            <person name="Devos D.P."/>
            <person name="Kaster A.-K."/>
            <person name="Ovreas L."/>
            <person name="Rohde M."/>
            <person name="Galperin M.Y."/>
            <person name="Jogler C."/>
        </authorList>
    </citation>
    <scope>NUCLEOTIDE SEQUENCE [LARGE SCALE GENOMIC DNA]</scope>
    <source>
        <strain evidence="2 3">Pla123a</strain>
    </source>
</reference>
<dbReference type="RefSeq" id="WP_146586348.1">
    <property type="nucleotide sequence ID" value="NZ_SJPO01000004.1"/>
</dbReference>
<evidence type="ECO:0000313" key="3">
    <source>
        <dbReference type="Proteomes" id="UP000318478"/>
    </source>
</evidence>
<comment type="caution">
    <text evidence="2">The sequence shown here is derived from an EMBL/GenBank/DDBJ whole genome shotgun (WGS) entry which is preliminary data.</text>
</comment>
<dbReference type="Gene3D" id="3.40.50.12780">
    <property type="entry name" value="N-terminal domain of ligase-like"/>
    <property type="match status" value="1"/>
</dbReference>
<sequence>MPLSTYEERRAWERLDRAELESRQLEKLNHLLAELRAAGGFYADKLADAPDNVASLAEFSNLPFTYKDELPAGESVDGHADGAVNRTYPLARYVRFHQTSGSRGRPMAVYDTQEDWEWWLEGWQYVLDAAGVESDDRAMLAFSFGPFVGFWSAFDALAARGVLTIPGGGMGSLTRLDLIRRSEANVLLSTPNYAMRLAEVAAEHQLPLAELPVEKIIVAGEPGGSVPAVRERIEQTWGARLFDHAGATEVGPWGYSEVAGGRREGRGVYVNESQFLAEFLSVETGQPAGEGELSHLVITTLGRAGAPVIRYRTGDLVRPAWSVEGDNNFVFLEGGVLSRADDMMIIRGVNVFPAAIDQILRGFPEVVEYRMTARKHGEMDELVVEVEDRLQDPRRIAEELQVRLGLTIDVRLAPAMSLPRSEGKSQRFVDLRNT</sequence>
<keyword evidence="3" id="KW-1185">Reference proteome</keyword>
<dbReference type="OrthoDB" id="580775at2"/>
<gene>
    <name evidence="2" type="ORF">Pla123a_19750</name>
</gene>
<dbReference type="InterPro" id="IPR042099">
    <property type="entry name" value="ANL_N_sf"/>
</dbReference>
<dbReference type="EMBL" id="SJPO01000004">
    <property type="protein sequence ID" value="TWT77315.1"/>
    <property type="molecule type" value="Genomic_DNA"/>
</dbReference>
<proteinExistence type="predicted"/>
<dbReference type="GO" id="GO:0047475">
    <property type="term" value="F:phenylacetate-CoA ligase activity"/>
    <property type="evidence" value="ECO:0007669"/>
    <property type="project" value="UniProtKB-EC"/>
</dbReference>
<dbReference type="Proteomes" id="UP000318478">
    <property type="component" value="Unassembled WGS sequence"/>
</dbReference>
<dbReference type="EC" id="6.2.1.30" evidence="2"/>
<keyword evidence="2" id="KW-0436">Ligase</keyword>
<dbReference type="InterPro" id="IPR045851">
    <property type="entry name" value="AMP-bd_C_sf"/>
</dbReference>
<dbReference type="PANTHER" id="PTHR43845:SF1">
    <property type="entry name" value="BLR5969 PROTEIN"/>
    <property type="match status" value="1"/>
</dbReference>
<protein>
    <submittedName>
        <fullName evidence="2">Phenylacetate-coenzyme A ligase</fullName>
        <ecNumber evidence="2">6.2.1.30</ecNumber>
    </submittedName>
</protein>
<dbReference type="InterPro" id="IPR028154">
    <property type="entry name" value="AMP-dep_Lig_C"/>
</dbReference>
<dbReference type="Gene3D" id="3.30.300.30">
    <property type="match status" value="1"/>
</dbReference>
<feature type="domain" description="AMP-dependent ligase C-terminal" evidence="1">
    <location>
        <begin position="348"/>
        <end position="432"/>
    </location>
</feature>
<dbReference type="Pfam" id="PF14535">
    <property type="entry name" value="AMP-binding_C_2"/>
    <property type="match status" value="1"/>
</dbReference>
<evidence type="ECO:0000313" key="2">
    <source>
        <dbReference type="EMBL" id="TWT77315.1"/>
    </source>
</evidence>
<dbReference type="SUPFAM" id="SSF56801">
    <property type="entry name" value="Acetyl-CoA synthetase-like"/>
    <property type="match status" value="1"/>
</dbReference>
<dbReference type="AlphaFoldDB" id="A0A5C5YQW9"/>
<organism evidence="2 3">
    <name type="scientific">Posidoniimonas polymericola</name>
    <dbReference type="NCBI Taxonomy" id="2528002"/>
    <lineage>
        <taxon>Bacteria</taxon>
        <taxon>Pseudomonadati</taxon>
        <taxon>Planctomycetota</taxon>
        <taxon>Planctomycetia</taxon>
        <taxon>Pirellulales</taxon>
        <taxon>Lacipirellulaceae</taxon>
        <taxon>Posidoniimonas</taxon>
    </lineage>
</organism>
<dbReference type="PANTHER" id="PTHR43845">
    <property type="entry name" value="BLR5969 PROTEIN"/>
    <property type="match status" value="1"/>
</dbReference>
<evidence type="ECO:0000259" key="1">
    <source>
        <dbReference type="Pfam" id="PF14535"/>
    </source>
</evidence>